<name>A0ABR6BVG7_9PSEU</name>
<organism evidence="2 3">
    <name type="scientific">Kutzneria viridogrisea</name>
    <dbReference type="NCBI Taxonomy" id="47990"/>
    <lineage>
        <taxon>Bacteria</taxon>
        <taxon>Bacillati</taxon>
        <taxon>Actinomycetota</taxon>
        <taxon>Actinomycetes</taxon>
        <taxon>Pseudonocardiales</taxon>
        <taxon>Pseudonocardiaceae</taxon>
        <taxon>Kutzneria</taxon>
    </lineage>
</organism>
<protein>
    <submittedName>
        <fullName evidence="2">Uncharacterized protein</fullName>
    </submittedName>
</protein>
<dbReference type="Proteomes" id="UP000517916">
    <property type="component" value="Unassembled WGS sequence"/>
</dbReference>
<gene>
    <name evidence="2" type="ORF">BC739_007853</name>
</gene>
<comment type="caution">
    <text evidence="2">The sequence shown here is derived from an EMBL/GenBank/DDBJ whole genome shotgun (WGS) entry which is preliminary data.</text>
</comment>
<evidence type="ECO:0000313" key="3">
    <source>
        <dbReference type="Proteomes" id="UP000517916"/>
    </source>
</evidence>
<dbReference type="EMBL" id="JACJID010000007">
    <property type="protein sequence ID" value="MBA8930606.1"/>
    <property type="molecule type" value="Genomic_DNA"/>
</dbReference>
<proteinExistence type="predicted"/>
<feature type="compositionally biased region" description="Pro residues" evidence="1">
    <location>
        <begin position="22"/>
        <end position="41"/>
    </location>
</feature>
<keyword evidence="3" id="KW-1185">Reference proteome</keyword>
<reference evidence="2 3" key="1">
    <citation type="submission" date="2020-08" db="EMBL/GenBank/DDBJ databases">
        <title>Genomic Encyclopedia of Archaeal and Bacterial Type Strains, Phase II (KMG-II): from individual species to whole genera.</title>
        <authorList>
            <person name="Goeker M."/>
        </authorList>
    </citation>
    <scope>NUCLEOTIDE SEQUENCE [LARGE SCALE GENOMIC DNA]</scope>
    <source>
        <strain evidence="2 3">DSM 43850</strain>
    </source>
</reference>
<feature type="region of interest" description="Disordered" evidence="1">
    <location>
        <begin position="1"/>
        <end position="47"/>
    </location>
</feature>
<evidence type="ECO:0000256" key="1">
    <source>
        <dbReference type="SAM" id="MobiDB-lite"/>
    </source>
</evidence>
<accession>A0ABR6BVG7</accession>
<evidence type="ECO:0000313" key="2">
    <source>
        <dbReference type="EMBL" id="MBA8930606.1"/>
    </source>
</evidence>
<sequence>MAVEGLRAHQGPDGQWYYRPIEPSPPSQTPQDPPYPPPPGPDYFGRP</sequence>